<dbReference type="InterPro" id="IPR012646">
    <property type="entry name" value="RNA_ligase_DRB0094"/>
</dbReference>
<dbReference type="Pfam" id="PF09414">
    <property type="entry name" value="RNA_ligase"/>
    <property type="match status" value="1"/>
</dbReference>
<dbReference type="EC" id="6.5.1.3" evidence="2"/>
<reference evidence="3" key="1">
    <citation type="journal article" date="2019" name="Int. J. Syst. Evol. Microbiol.">
        <title>The Global Catalogue of Microorganisms (GCM) 10K type strain sequencing project: providing services to taxonomists for standard genome sequencing and annotation.</title>
        <authorList>
            <consortium name="The Broad Institute Genomics Platform"/>
            <consortium name="The Broad Institute Genome Sequencing Center for Infectious Disease"/>
            <person name="Wu L."/>
            <person name="Ma J."/>
        </authorList>
    </citation>
    <scope>NUCLEOTIDE SEQUENCE [LARGE SCALE GENOMIC DNA]</scope>
    <source>
        <strain evidence="3">CCTCC AB 2017081</strain>
    </source>
</reference>
<protein>
    <submittedName>
        <fullName evidence="2">RNA ligase (ATP)</fullName>
        <ecNumber evidence="2">6.5.1.3</ecNumber>
    </submittedName>
</protein>
<sequence>MAERQVVKEHARLFPHPNAERLELCKVGAFQLVVRRGEYRDGDVIIVAPERSLLPPHYAQLYVSADTGASYLHGPEKNRVGSVRLRGELSQGVIIPGEGLEGLPFGEDLSAALGITFWEPPIPANMAGAVAPLPVARHYQHHDVEQFGIYADEFQGGEPVVVTEKLHGSQGVYFRTGGVWYVTSKGLSRSGLSLLDSAANVYWQAAGNVGLFAAADAAVPDGELQVFAEVIPVQKGFGYGQQKPTLRVFKLSVAGQVQPRADWPEWFQTYGVPVLYEGAYDPEHIRSLRGGLETVSGSGLHIREGLVLTPAVPRPSGDGSDLSVKLVSDAYARKETGEELS</sequence>
<name>A0ABV7Z8Q9_9DEIO</name>
<organism evidence="2 3">
    <name type="scientific">Deinococcus rufus</name>
    <dbReference type="NCBI Taxonomy" id="2136097"/>
    <lineage>
        <taxon>Bacteria</taxon>
        <taxon>Thermotogati</taxon>
        <taxon>Deinococcota</taxon>
        <taxon>Deinococci</taxon>
        <taxon>Deinococcales</taxon>
        <taxon>Deinococcaceae</taxon>
        <taxon>Deinococcus</taxon>
    </lineage>
</organism>
<dbReference type="Pfam" id="PF21189">
    <property type="entry name" value="PHA02142"/>
    <property type="match status" value="1"/>
</dbReference>
<proteinExistence type="predicted"/>
<evidence type="ECO:0000313" key="3">
    <source>
        <dbReference type="Proteomes" id="UP001595803"/>
    </source>
</evidence>
<gene>
    <name evidence="2" type="ORF">ACFOSB_13015</name>
</gene>
<dbReference type="SUPFAM" id="SSF56091">
    <property type="entry name" value="DNA ligase/mRNA capping enzyme, catalytic domain"/>
    <property type="match status" value="1"/>
</dbReference>
<comment type="caution">
    <text evidence="2">The sequence shown here is derived from an EMBL/GenBank/DDBJ whole genome shotgun (WGS) entry which is preliminary data.</text>
</comment>
<feature type="domain" description="RNA ligase" evidence="1">
    <location>
        <begin position="158"/>
        <end position="326"/>
    </location>
</feature>
<dbReference type="NCBIfam" id="TIGR02306">
    <property type="entry name" value="RNA_lig_DRB0094"/>
    <property type="match status" value="1"/>
</dbReference>
<keyword evidence="3" id="KW-1185">Reference proteome</keyword>
<dbReference type="InterPro" id="IPR021122">
    <property type="entry name" value="RNA_ligase_dom_REL/Rnl2"/>
</dbReference>
<dbReference type="RefSeq" id="WP_322473533.1">
    <property type="nucleotide sequence ID" value="NZ_JBHRZG010000013.1"/>
</dbReference>
<dbReference type="GO" id="GO:0003972">
    <property type="term" value="F:RNA ligase (ATP) activity"/>
    <property type="evidence" value="ECO:0007669"/>
    <property type="project" value="UniProtKB-EC"/>
</dbReference>
<dbReference type="EMBL" id="JBHRZG010000013">
    <property type="protein sequence ID" value="MFC3833781.1"/>
    <property type="molecule type" value="Genomic_DNA"/>
</dbReference>
<evidence type="ECO:0000313" key="2">
    <source>
        <dbReference type="EMBL" id="MFC3833781.1"/>
    </source>
</evidence>
<keyword evidence="2" id="KW-0436">Ligase</keyword>
<dbReference type="Proteomes" id="UP001595803">
    <property type="component" value="Unassembled WGS sequence"/>
</dbReference>
<evidence type="ECO:0000259" key="1">
    <source>
        <dbReference type="Pfam" id="PF09414"/>
    </source>
</evidence>
<accession>A0ABV7Z8Q9</accession>